<evidence type="ECO:0000256" key="6">
    <source>
        <dbReference type="ARBA" id="ARBA00022840"/>
    </source>
</evidence>
<dbReference type="Pfam" id="PF06508">
    <property type="entry name" value="QueC"/>
    <property type="match status" value="1"/>
</dbReference>
<evidence type="ECO:0000256" key="3">
    <source>
        <dbReference type="ARBA" id="ARBA00022723"/>
    </source>
</evidence>
<dbReference type="RefSeq" id="WP_359270225.1">
    <property type="nucleotide sequence ID" value="NZ_JBEZNA010000012.1"/>
</dbReference>
<keyword evidence="4 10" id="KW-0547">Nucleotide-binding</keyword>
<keyword evidence="3 10" id="KW-0479">Metal-binding</keyword>
<comment type="caution">
    <text evidence="11">The sequence shown here is derived from an EMBL/GenBank/DDBJ whole genome shotgun (WGS) entry which is preliminary data.</text>
</comment>
<evidence type="ECO:0000256" key="8">
    <source>
        <dbReference type="ARBA" id="ARBA00039149"/>
    </source>
</evidence>
<dbReference type="Gene3D" id="3.40.50.620">
    <property type="entry name" value="HUPs"/>
    <property type="match status" value="1"/>
</dbReference>
<dbReference type="NCBIfam" id="TIGR00364">
    <property type="entry name" value="7-cyano-7-deazaguanine synthase QueC"/>
    <property type="match status" value="1"/>
</dbReference>
<protein>
    <recommendedName>
        <fullName evidence="8 10">7-cyano-7-deazaguanine synthase</fullName>
        <ecNumber evidence="8 10">6.3.4.20</ecNumber>
    </recommendedName>
    <alternativeName>
        <fullName evidence="10">7-cyano-7-carbaguanine synthase</fullName>
    </alternativeName>
    <alternativeName>
        <fullName evidence="10">PreQ(0) synthase</fullName>
    </alternativeName>
    <alternativeName>
        <fullName evidence="10">Queuosine biosynthesis protein QueC</fullName>
    </alternativeName>
</protein>
<comment type="function">
    <text evidence="10">Catalyzes the ATP-dependent conversion of 7-carboxy-7-deazaguanine (CDG) to 7-cyano-7-deazaguanine (preQ(0)).</text>
</comment>
<feature type="binding site" evidence="10">
    <location>
        <position position="203"/>
    </location>
    <ligand>
        <name>Zn(2+)</name>
        <dbReference type="ChEBI" id="CHEBI:29105"/>
    </ligand>
</feature>
<dbReference type="CDD" id="cd01995">
    <property type="entry name" value="QueC-like"/>
    <property type="match status" value="1"/>
</dbReference>
<keyword evidence="12" id="KW-1185">Reference proteome</keyword>
<keyword evidence="10" id="KW-0671">Queuosine biosynthesis</keyword>
<keyword evidence="2 10" id="KW-0436">Ligase</keyword>
<feature type="binding site" evidence="10">
    <location>
        <begin position="9"/>
        <end position="19"/>
    </location>
    <ligand>
        <name>ATP</name>
        <dbReference type="ChEBI" id="CHEBI:30616"/>
    </ligand>
</feature>
<evidence type="ECO:0000256" key="4">
    <source>
        <dbReference type="ARBA" id="ARBA00022741"/>
    </source>
</evidence>
<proteinExistence type="inferred from homology"/>
<feature type="binding site" evidence="10">
    <location>
        <position position="206"/>
    </location>
    <ligand>
        <name>Zn(2+)</name>
        <dbReference type="ChEBI" id="CHEBI:29105"/>
    </ligand>
</feature>
<comment type="catalytic activity">
    <reaction evidence="9 10">
        <text>7-carboxy-7-carbaguanine + NH4(+) + 2 ATP = 7-cyano-7-carbaguanine + 2 AMP + 2 diphosphate + 2 H(+)</text>
        <dbReference type="Rhea" id="RHEA:27982"/>
        <dbReference type="ChEBI" id="CHEBI:15378"/>
        <dbReference type="ChEBI" id="CHEBI:28938"/>
        <dbReference type="ChEBI" id="CHEBI:30616"/>
        <dbReference type="ChEBI" id="CHEBI:33019"/>
        <dbReference type="ChEBI" id="CHEBI:45075"/>
        <dbReference type="ChEBI" id="CHEBI:61036"/>
        <dbReference type="ChEBI" id="CHEBI:456215"/>
        <dbReference type="EC" id="6.3.4.20"/>
    </reaction>
</comment>
<evidence type="ECO:0000313" key="12">
    <source>
        <dbReference type="Proteomes" id="UP001551584"/>
    </source>
</evidence>
<keyword evidence="5 10" id="KW-0862">Zinc</keyword>
<evidence type="ECO:0000256" key="1">
    <source>
        <dbReference type="ARBA" id="ARBA00005061"/>
    </source>
</evidence>
<sequence length="230" mass="24803">MDRPAIVLLSGGLDSTTVLAIAKDRGFTPYALSFRYGQRHSIELEAAKRVAEAHGVARHVIADIDLRVFGGSALTSDVDVPKHESVDEVEESIPVTYVPARNTIFLSFALAYAEVVGATDIFTGVTAVDYSGYPDCRPEYMDAYAKMANLATRAGVEGTQELKLHSPLISMSKADIVREGLRLGVDYSITSSCYDPDEQGRACGKCDTCLLRLKGFAEAGVTDPVAYQKA</sequence>
<evidence type="ECO:0000256" key="9">
    <source>
        <dbReference type="ARBA" id="ARBA00047890"/>
    </source>
</evidence>
<dbReference type="PANTHER" id="PTHR42914">
    <property type="entry name" value="7-CYANO-7-DEAZAGUANINE SYNTHASE"/>
    <property type="match status" value="1"/>
</dbReference>
<reference evidence="11 12" key="1">
    <citation type="submission" date="2024-06" db="EMBL/GenBank/DDBJ databases">
        <title>The Natural Products Discovery Center: Release of the First 8490 Sequenced Strains for Exploring Actinobacteria Biosynthetic Diversity.</title>
        <authorList>
            <person name="Kalkreuter E."/>
            <person name="Kautsar S.A."/>
            <person name="Yang D."/>
            <person name="Bader C.D."/>
            <person name="Teijaro C.N."/>
            <person name="Fluegel L."/>
            <person name="Davis C.M."/>
            <person name="Simpson J.R."/>
            <person name="Lauterbach L."/>
            <person name="Steele A.D."/>
            <person name="Gui C."/>
            <person name="Meng S."/>
            <person name="Li G."/>
            <person name="Viehrig K."/>
            <person name="Ye F."/>
            <person name="Su P."/>
            <person name="Kiefer A.F."/>
            <person name="Nichols A."/>
            <person name="Cepeda A.J."/>
            <person name="Yan W."/>
            <person name="Fan B."/>
            <person name="Jiang Y."/>
            <person name="Adhikari A."/>
            <person name="Zheng C.-J."/>
            <person name="Schuster L."/>
            <person name="Cowan T.M."/>
            <person name="Smanski M.J."/>
            <person name="Chevrette M.G."/>
            <person name="De Carvalho L.P.S."/>
            <person name="Shen B."/>
        </authorList>
    </citation>
    <scope>NUCLEOTIDE SEQUENCE [LARGE SCALE GENOMIC DNA]</scope>
    <source>
        <strain evidence="11 12">NPDC048117</strain>
    </source>
</reference>
<dbReference type="EMBL" id="JBEZNA010000012">
    <property type="protein sequence ID" value="MEU9577223.1"/>
    <property type="molecule type" value="Genomic_DNA"/>
</dbReference>
<keyword evidence="6 10" id="KW-0067">ATP-binding</keyword>
<name>A0ABV3EM07_9ACTN</name>
<comment type="pathway">
    <text evidence="1 10">Purine metabolism; 7-cyano-7-deazaguanine biosynthesis.</text>
</comment>
<evidence type="ECO:0000256" key="7">
    <source>
        <dbReference type="ARBA" id="ARBA00037993"/>
    </source>
</evidence>
<dbReference type="PANTHER" id="PTHR42914:SF1">
    <property type="entry name" value="7-CYANO-7-DEAZAGUANINE SYNTHASE"/>
    <property type="match status" value="1"/>
</dbReference>
<dbReference type="GO" id="GO:0016874">
    <property type="term" value="F:ligase activity"/>
    <property type="evidence" value="ECO:0007669"/>
    <property type="project" value="UniProtKB-KW"/>
</dbReference>
<evidence type="ECO:0000313" key="11">
    <source>
        <dbReference type="EMBL" id="MEU9577223.1"/>
    </source>
</evidence>
<dbReference type="PIRSF" id="PIRSF006293">
    <property type="entry name" value="ExsB"/>
    <property type="match status" value="1"/>
</dbReference>
<dbReference type="EC" id="6.3.4.20" evidence="8 10"/>
<dbReference type="HAMAP" id="MF_01633">
    <property type="entry name" value="QueC"/>
    <property type="match status" value="1"/>
</dbReference>
<evidence type="ECO:0000256" key="5">
    <source>
        <dbReference type="ARBA" id="ARBA00022833"/>
    </source>
</evidence>
<dbReference type="Proteomes" id="UP001551584">
    <property type="component" value="Unassembled WGS sequence"/>
</dbReference>
<dbReference type="InterPro" id="IPR014729">
    <property type="entry name" value="Rossmann-like_a/b/a_fold"/>
</dbReference>
<comment type="cofactor">
    <cofactor evidence="10">
        <name>Zn(2+)</name>
        <dbReference type="ChEBI" id="CHEBI:29105"/>
    </cofactor>
    <text evidence="10">Binds 1 zinc ion per subunit.</text>
</comment>
<accession>A0ABV3EM07</accession>
<gene>
    <name evidence="10 11" type="primary">queC</name>
    <name evidence="11" type="ORF">AB0D95_08145</name>
</gene>
<feature type="binding site" evidence="10">
    <location>
        <position position="209"/>
    </location>
    <ligand>
        <name>Zn(2+)</name>
        <dbReference type="ChEBI" id="CHEBI:29105"/>
    </ligand>
</feature>
<organism evidence="11 12">
    <name type="scientific">Streptomyces chilikensis</name>
    <dbReference type="NCBI Taxonomy" id="1194079"/>
    <lineage>
        <taxon>Bacteria</taxon>
        <taxon>Bacillati</taxon>
        <taxon>Actinomycetota</taxon>
        <taxon>Actinomycetes</taxon>
        <taxon>Kitasatosporales</taxon>
        <taxon>Streptomycetaceae</taxon>
        <taxon>Streptomyces</taxon>
    </lineage>
</organism>
<evidence type="ECO:0000256" key="2">
    <source>
        <dbReference type="ARBA" id="ARBA00022598"/>
    </source>
</evidence>
<evidence type="ECO:0000256" key="10">
    <source>
        <dbReference type="HAMAP-Rule" id="MF_01633"/>
    </source>
</evidence>
<dbReference type="InterPro" id="IPR018317">
    <property type="entry name" value="QueC"/>
</dbReference>
<comment type="similarity">
    <text evidence="7 10">Belongs to the QueC family.</text>
</comment>
<feature type="binding site" evidence="10">
    <location>
        <position position="193"/>
    </location>
    <ligand>
        <name>Zn(2+)</name>
        <dbReference type="ChEBI" id="CHEBI:29105"/>
    </ligand>
</feature>
<dbReference type="SUPFAM" id="SSF52402">
    <property type="entry name" value="Adenine nucleotide alpha hydrolases-like"/>
    <property type="match status" value="1"/>
</dbReference>